<feature type="coiled-coil region" evidence="1">
    <location>
        <begin position="845"/>
        <end position="872"/>
    </location>
</feature>
<sequence>MSFFFATPPDGARPYTYHRETPEDLTAPRAISTQQTARSSPQNGSSTANSASNPVSRVNSSSAPPIPRRNIVFPDPVAFRYLEEEPCVAVVERRGTLRGYELYLVEQWACSRQSPTLVIVTYTGDEEHSVVVGVLSVPVDEALWSTKLRVYFKATRQYLARPKGTQLGEVMVTNLSSFPSALTVIPVPDGDIRKHRLEFIVNENLKRMGCSGRSGLTLSEPAEGTRTKFLSLYKVSDKIPLPTAVTELVKLCQVALYMFEKLEPEYIDGLLCDVTERAIGNWWTEVGAEHYNFEPNDGVLGPTTVAALLGMLMGARNRLYWYGCPVAKDAFDIECLKRGIGNFQKSFKIDKTRRLDRQTLVKLHNCTAKAAAGEGWGVQKAVKSRMKEIGGNRGEIVMGMVSGKDKGGMADIETLDLEQFISFAYGERAKWLWYGKPRRMTLDHPEGDSEGVNPSFGRDVIKDESLARTPTMQGDEDLDARRQNGLLSVQSEIQYGSALGNTDSPAEKDALRRNVLKSVAGKMSDARSGLGRIKTAVGGSKRGHAARASISDREDLRELRGAQNTSLPNAGIQAAVPGTPGFLAPGRAFTWQRKPGEYLDGYRREQPSSVADLTNETRDHSPATSRSKIAKRAPKLALENELLNRIGSEVRNDMLPAAPPTAESLLGEGDLEGPLLDAERRNESPYLSIGLSRRHSLEVAQLNFKHELNEARWARRVSFSEAEEAILMWEEVVNLDENAQQLNEVEALAELARHLNQSIEEIKININPWVEEKLKALALLDEHYARDKDDLQSHYQRLNEACQRVRYSSNELLAEERASLTESVKEIDVLVARLDYEINALVSKAVDVEDGVQTFERQVEDLEQRAAVLKTQLEAESWMHWFFRSLTGIGSGPHITRGTA</sequence>
<dbReference type="Proteomes" id="UP001055219">
    <property type="component" value="Unassembled WGS sequence"/>
</dbReference>
<organism evidence="4 5">
    <name type="scientific">Emericellopsis cladophorae</name>
    <dbReference type="NCBI Taxonomy" id="2686198"/>
    <lineage>
        <taxon>Eukaryota</taxon>
        <taxon>Fungi</taxon>
        <taxon>Dikarya</taxon>
        <taxon>Ascomycota</taxon>
        <taxon>Pezizomycotina</taxon>
        <taxon>Sordariomycetes</taxon>
        <taxon>Hypocreomycetidae</taxon>
        <taxon>Hypocreales</taxon>
        <taxon>Bionectriaceae</taxon>
        <taxon>Emericellopsis</taxon>
    </lineage>
</organism>
<dbReference type="PANTHER" id="PTHR31011:SF2">
    <property type="entry name" value="PROTEIN STB2-RELATED"/>
    <property type="match status" value="1"/>
</dbReference>
<feature type="region of interest" description="Disordered" evidence="2">
    <location>
        <begin position="1"/>
        <end position="63"/>
    </location>
</feature>
<feature type="domain" description="STB6-like N-terminal" evidence="3">
    <location>
        <begin position="70"/>
        <end position="208"/>
    </location>
</feature>
<dbReference type="Pfam" id="PF25995">
    <property type="entry name" value="STB6_N"/>
    <property type="match status" value="1"/>
</dbReference>
<accession>A0A9P9Y5K8</accession>
<evidence type="ECO:0000256" key="2">
    <source>
        <dbReference type="SAM" id="MobiDB-lite"/>
    </source>
</evidence>
<evidence type="ECO:0000259" key="3">
    <source>
        <dbReference type="Pfam" id="PF25995"/>
    </source>
</evidence>
<feature type="region of interest" description="Disordered" evidence="2">
    <location>
        <begin position="604"/>
        <end position="628"/>
    </location>
</feature>
<dbReference type="EMBL" id="JAGIXG020000008">
    <property type="protein sequence ID" value="KAI6783344.1"/>
    <property type="molecule type" value="Genomic_DNA"/>
</dbReference>
<evidence type="ECO:0000313" key="5">
    <source>
        <dbReference type="Proteomes" id="UP001055219"/>
    </source>
</evidence>
<evidence type="ECO:0000256" key="1">
    <source>
        <dbReference type="SAM" id="Coils"/>
    </source>
</evidence>
<proteinExistence type="predicted"/>
<reference evidence="4" key="2">
    <citation type="submission" date="2022-07" db="EMBL/GenBank/DDBJ databases">
        <authorList>
            <person name="Goncalves M.F.M."/>
            <person name="Hilario S."/>
            <person name="Van De Peer Y."/>
            <person name="Esteves A.C."/>
            <person name="Alves A."/>
        </authorList>
    </citation>
    <scope>NUCLEOTIDE SEQUENCE</scope>
    <source>
        <strain evidence="4">MUM 19.33</strain>
    </source>
</reference>
<reference evidence="4" key="1">
    <citation type="journal article" date="2021" name="J Fungi (Basel)">
        <title>Genomic and Metabolomic Analyses of the Marine Fungus Emericellopsis cladophorae: Insights into Saltwater Adaptability Mechanisms and Its Biosynthetic Potential.</title>
        <authorList>
            <person name="Goncalves M.F.M."/>
            <person name="Hilario S."/>
            <person name="Van de Peer Y."/>
            <person name="Esteves A.C."/>
            <person name="Alves A."/>
        </authorList>
    </citation>
    <scope>NUCLEOTIDE SEQUENCE</scope>
    <source>
        <strain evidence="4">MUM 19.33</strain>
    </source>
</reference>
<dbReference type="RefSeq" id="XP_051364200.1">
    <property type="nucleotide sequence ID" value="XM_051504281.1"/>
</dbReference>
<evidence type="ECO:0000313" key="4">
    <source>
        <dbReference type="EMBL" id="KAI6783344.1"/>
    </source>
</evidence>
<dbReference type="InterPro" id="IPR038919">
    <property type="entry name" value="STB2/STB2"/>
</dbReference>
<protein>
    <recommendedName>
        <fullName evidence="3">STB6-like N-terminal domain-containing protein</fullName>
    </recommendedName>
</protein>
<dbReference type="OrthoDB" id="19806at2759"/>
<keyword evidence="5" id="KW-1185">Reference proteome</keyword>
<feature type="compositionally biased region" description="Polar residues" evidence="2">
    <location>
        <begin position="31"/>
        <end position="63"/>
    </location>
</feature>
<dbReference type="PANTHER" id="PTHR31011">
    <property type="entry name" value="PROTEIN STB2-RELATED"/>
    <property type="match status" value="1"/>
</dbReference>
<dbReference type="InterPro" id="IPR059025">
    <property type="entry name" value="STB6_N"/>
</dbReference>
<dbReference type="GeneID" id="75830859"/>
<keyword evidence="1" id="KW-0175">Coiled coil</keyword>
<dbReference type="AlphaFoldDB" id="A0A9P9Y5K8"/>
<name>A0A9P9Y5K8_9HYPO</name>
<dbReference type="GO" id="GO:0070822">
    <property type="term" value="C:Sin3-type complex"/>
    <property type="evidence" value="ECO:0007669"/>
    <property type="project" value="TreeGrafter"/>
</dbReference>
<comment type="caution">
    <text evidence="4">The sequence shown here is derived from an EMBL/GenBank/DDBJ whole genome shotgun (WGS) entry which is preliminary data.</text>
</comment>
<gene>
    <name evidence="4" type="ORF">J7T54_004371</name>
</gene>